<protein>
    <submittedName>
        <fullName evidence="4">Membrane-bound lytic murein transglycosylase D</fullName>
    </submittedName>
</protein>
<dbReference type="Pfam" id="PF01464">
    <property type="entry name" value="SLT"/>
    <property type="match status" value="1"/>
</dbReference>
<evidence type="ECO:0000313" key="7">
    <source>
        <dbReference type="Proteomes" id="UP000244110"/>
    </source>
</evidence>
<dbReference type="InterPro" id="IPR000189">
    <property type="entry name" value="Transglyc_AS"/>
</dbReference>
<keyword evidence="6" id="KW-1185">Reference proteome</keyword>
<dbReference type="SUPFAM" id="SSF53955">
    <property type="entry name" value="Lysozyme-like"/>
    <property type="match status" value="1"/>
</dbReference>
<dbReference type="InterPro" id="IPR036779">
    <property type="entry name" value="LysM_dom_sf"/>
</dbReference>
<reference evidence="6" key="1">
    <citation type="submission" date="2016-10" db="EMBL/GenBank/DDBJ databases">
        <authorList>
            <person name="Varghese N."/>
            <person name="Submissions S."/>
        </authorList>
    </citation>
    <scope>NUCLEOTIDE SEQUENCE [LARGE SCALE GENOMIC DNA]</scope>
    <source>
        <strain evidence="6">Nm10</strain>
    </source>
</reference>
<accession>A0A0S3AJ76</accession>
<dbReference type="CDD" id="cd00118">
    <property type="entry name" value="LysM"/>
    <property type="match status" value="2"/>
</dbReference>
<feature type="domain" description="LysM" evidence="3">
    <location>
        <begin position="385"/>
        <end position="430"/>
    </location>
</feature>
<dbReference type="EMBL" id="FNLN01000034">
    <property type="protein sequence ID" value="SDU20667.1"/>
    <property type="molecule type" value="Genomic_DNA"/>
</dbReference>
<dbReference type="PANTHER" id="PTHR33734">
    <property type="entry name" value="LYSM DOMAIN-CONTAINING GPI-ANCHORED PROTEIN 2"/>
    <property type="match status" value="1"/>
</dbReference>
<reference evidence="5" key="2">
    <citation type="submission" date="2016-10" db="EMBL/GenBank/DDBJ databases">
        <authorList>
            <person name="de Groot N.N."/>
        </authorList>
    </citation>
    <scope>NUCLEOTIDE SEQUENCE [LARGE SCALE GENOMIC DNA]</scope>
    <source>
        <strain evidence="5">Nm10</strain>
    </source>
</reference>
<dbReference type="Proteomes" id="UP000244110">
    <property type="component" value="Unassembled WGS sequence"/>
</dbReference>
<dbReference type="PROSITE" id="PS51257">
    <property type="entry name" value="PROKAR_LIPOPROTEIN"/>
    <property type="match status" value="1"/>
</dbReference>
<reference evidence="4 7" key="3">
    <citation type="submission" date="2018-04" db="EMBL/GenBank/DDBJ databases">
        <title>Active sludge and wastewater microbial communities from Klosterneuburg, Austria.</title>
        <authorList>
            <person name="Wagner M."/>
        </authorList>
    </citation>
    <scope>NUCLEOTIDE SEQUENCE [LARGE SCALE GENOMIC DNA]</scope>
    <source>
        <strain evidence="4 7">Nm4</strain>
    </source>
</reference>
<gene>
    <name evidence="4" type="ORF">C8R28_10557</name>
    <name evidence="5" type="ORF">SAMN05216406_1348</name>
</gene>
<feature type="signal peptide" evidence="2">
    <location>
        <begin position="1"/>
        <end position="29"/>
    </location>
</feature>
<dbReference type="GO" id="GO:0008933">
    <property type="term" value="F:peptidoglycan lytic transglycosylase activity"/>
    <property type="evidence" value="ECO:0007669"/>
    <property type="project" value="InterPro"/>
</dbReference>
<name>A0A0S3AJ76_9PROT</name>
<evidence type="ECO:0000256" key="1">
    <source>
        <dbReference type="ARBA" id="ARBA00007734"/>
    </source>
</evidence>
<dbReference type="PROSITE" id="PS51782">
    <property type="entry name" value="LYSM"/>
    <property type="match status" value="2"/>
</dbReference>
<dbReference type="GO" id="GO:0016020">
    <property type="term" value="C:membrane"/>
    <property type="evidence" value="ECO:0007669"/>
    <property type="project" value="InterPro"/>
</dbReference>
<feature type="chain" id="PRO_5044546766" evidence="2">
    <location>
        <begin position="30"/>
        <end position="430"/>
    </location>
</feature>
<dbReference type="SMART" id="SM00257">
    <property type="entry name" value="LysM"/>
    <property type="match status" value="2"/>
</dbReference>
<evidence type="ECO:0000313" key="6">
    <source>
        <dbReference type="Proteomes" id="UP000182882"/>
    </source>
</evidence>
<dbReference type="Pfam" id="PF01476">
    <property type="entry name" value="LysM"/>
    <property type="match status" value="2"/>
</dbReference>
<dbReference type="KEGG" id="nur:ATY38_08255"/>
<organism evidence="4 7">
    <name type="scientific">Nitrosomonas ureae</name>
    <dbReference type="NCBI Taxonomy" id="44577"/>
    <lineage>
        <taxon>Bacteria</taxon>
        <taxon>Pseudomonadati</taxon>
        <taxon>Pseudomonadota</taxon>
        <taxon>Betaproteobacteria</taxon>
        <taxon>Nitrosomonadales</taxon>
        <taxon>Nitrosomonadaceae</taxon>
        <taxon>Nitrosomonas</taxon>
    </lineage>
</organism>
<dbReference type="Proteomes" id="UP000182882">
    <property type="component" value="Unassembled WGS sequence"/>
</dbReference>
<dbReference type="Gene3D" id="3.10.350.10">
    <property type="entry name" value="LysM domain"/>
    <property type="match status" value="2"/>
</dbReference>
<dbReference type="SUPFAM" id="SSF54106">
    <property type="entry name" value="LysM domain"/>
    <property type="match status" value="2"/>
</dbReference>
<dbReference type="CDD" id="cd16894">
    <property type="entry name" value="MltD-like"/>
    <property type="match status" value="1"/>
</dbReference>
<dbReference type="InterPro" id="IPR008258">
    <property type="entry name" value="Transglycosylase_SLT_dom_1"/>
</dbReference>
<evidence type="ECO:0000259" key="3">
    <source>
        <dbReference type="PROSITE" id="PS51782"/>
    </source>
</evidence>
<dbReference type="RefSeq" id="WP_062558884.1">
    <property type="nucleotide sequence ID" value="NZ_CP013341.1"/>
</dbReference>
<proteinExistence type="inferred from homology"/>
<keyword evidence="2" id="KW-0732">Signal</keyword>
<dbReference type="InterPro" id="IPR018392">
    <property type="entry name" value="LysM"/>
</dbReference>
<sequence length="430" mass="49603">MIIKRNVIFAILFLLISAACSFLSFNAFADRLLHDKAQHSSNLWERIRNGFALALPPSPNNKAIRKIALNYIQNPHAFNSIVANGERYLFYIMEEVERRGMPMEIALLPIIESAYDPLIKSNSQTAGLWQFIPETGRILGLEQNVWHDDRRDIVASTQAALDYLQYLYLKFDNWKLALAAYNLGEGAVSKILAKHIHKGRTVNFYDVNLPVEVKHYVYKILAIKDIVANAKKYGIQLRSIPNRPYFDTVKIHEHIDIPLVTRLANISEVEFTALNPAYNRYVIKVSNEPRTLLIPREKKEIFVRNLETYHDPRISWQFYRVKKGEKINEIATRHETTVKQLQTINGIARNKNLTLGQKILVPQIVAGNQIARSSWKIPTQRNQSVVYVVKKGDTLYEIAKRYRTTVDQIKHWNNSDENLSIGQKLVMLRG</sequence>
<evidence type="ECO:0000313" key="4">
    <source>
        <dbReference type="EMBL" id="PTQ79174.1"/>
    </source>
</evidence>
<dbReference type="EMBL" id="QAOL01000055">
    <property type="protein sequence ID" value="PTQ79174.1"/>
    <property type="molecule type" value="Genomic_DNA"/>
</dbReference>
<dbReference type="InterPro" id="IPR023346">
    <property type="entry name" value="Lysozyme-like_dom_sf"/>
</dbReference>
<feature type="domain" description="LysM" evidence="3">
    <location>
        <begin position="317"/>
        <end position="361"/>
    </location>
</feature>
<evidence type="ECO:0000313" key="5">
    <source>
        <dbReference type="EMBL" id="SDU20667.1"/>
    </source>
</evidence>
<comment type="similarity">
    <text evidence="1">Belongs to the transglycosylase Slt family.</text>
</comment>
<evidence type="ECO:0000256" key="2">
    <source>
        <dbReference type="SAM" id="SignalP"/>
    </source>
</evidence>
<dbReference type="Gene3D" id="1.10.530.10">
    <property type="match status" value="1"/>
</dbReference>
<dbReference type="GO" id="GO:0000270">
    <property type="term" value="P:peptidoglycan metabolic process"/>
    <property type="evidence" value="ECO:0007669"/>
    <property type="project" value="InterPro"/>
</dbReference>
<dbReference type="PANTHER" id="PTHR33734:SF22">
    <property type="entry name" value="MEMBRANE-BOUND LYTIC MUREIN TRANSGLYCOSYLASE D"/>
    <property type="match status" value="1"/>
</dbReference>
<dbReference type="AlphaFoldDB" id="A0A0S3AJ76"/>
<dbReference type="PROSITE" id="PS00922">
    <property type="entry name" value="TRANSGLYCOSYLASE"/>
    <property type="match status" value="1"/>
</dbReference>